<comment type="similarity">
    <text evidence="14 16">Belongs to the SEDS family. FtsW subfamily.</text>
</comment>
<dbReference type="NCBIfam" id="TIGR02614">
    <property type="entry name" value="ftsW"/>
    <property type="match status" value="1"/>
</dbReference>
<dbReference type="RefSeq" id="WP_255913141.1">
    <property type="nucleotide sequence ID" value="NZ_JANFQO010000005.1"/>
</dbReference>
<keyword evidence="7 16" id="KW-0812">Transmembrane</keyword>
<keyword evidence="8 16" id="KW-0133">Cell shape</keyword>
<keyword evidence="18" id="KW-1185">Reference proteome</keyword>
<keyword evidence="4 16" id="KW-0132">Cell division</keyword>
<evidence type="ECO:0000256" key="9">
    <source>
        <dbReference type="ARBA" id="ARBA00022984"/>
    </source>
</evidence>
<dbReference type="EC" id="2.4.99.28" evidence="16"/>
<feature type="transmembrane region" description="Helical" evidence="16">
    <location>
        <begin position="272"/>
        <end position="296"/>
    </location>
</feature>
<comment type="subcellular location">
    <subcellularLocation>
        <location evidence="16">Cell inner membrane</location>
        <topology evidence="16">Multi-pass membrane protein</topology>
    </subcellularLocation>
    <subcellularLocation>
        <location evidence="1">Cell membrane</location>
        <topology evidence="1">Multi-pass membrane protein</topology>
    </subcellularLocation>
    <text evidence="16">Localizes to the division septum.</text>
</comment>
<dbReference type="InterPro" id="IPR013437">
    <property type="entry name" value="FtsW"/>
</dbReference>
<keyword evidence="13 16" id="KW-0961">Cell wall biogenesis/degradation</keyword>
<dbReference type="Proteomes" id="UP001165498">
    <property type="component" value="Unassembled WGS sequence"/>
</dbReference>
<keyword evidence="9 16" id="KW-0573">Peptidoglycan synthesis</keyword>
<evidence type="ECO:0000256" key="13">
    <source>
        <dbReference type="ARBA" id="ARBA00023316"/>
    </source>
</evidence>
<dbReference type="PANTHER" id="PTHR30474">
    <property type="entry name" value="CELL CYCLE PROTEIN"/>
    <property type="match status" value="1"/>
</dbReference>
<keyword evidence="3 16" id="KW-1003">Cell membrane</keyword>
<dbReference type="InterPro" id="IPR001182">
    <property type="entry name" value="FtsW/RodA"/>
</dbReference>
<dbReference type="EMBL" id="JANFQO010000005">
    <property type="protein sequence ID" value="MCQ4164390.1"/>
    <property type="molecule type" value="Genomic_DNA"/>
</dbReference>
<keyword evidence="5 16" id="KW-0328">Glycosyltransferase</keyword>
<comment type="caution">
    <text evidence="17">The sequence shown here is derived from an EMBL/GenBank/DDBJ whole genome shotgun (WGS) entry which is preliminary data.</text>
</comment>
<evidence type="ECO:0000256" key="3">
    <source>
        <dbReference type="ARBA" id="ARBA00022475"/>
    </source>
</evidence>
<evidence type="ECO:0000313" key="18">
    <source>
        <dbReference type="Proteomes" id="UP001165498"/>
    </source>
</evidence>
<evidence type="ECO:0000256" key="11">
    <source>
        <dbReference type="ARBA" id="ARBA00023136"/>
    </source>
</evidence>
<name>A0ABT1QQ14_9GAMM</name>
<protein>
    <recommendedName>
        <fullName evidence="16">Probable peptidoglycan glycosyltransferase FtsW</fullName>
        <shortName evidence="16">PGT</shortName>
        <ecNumber evidence="16">2.4.99.28</ecNumber>
    </recommendedName>
    <alternativeName>
        <fullName evidence="16">Cell division protein FtsW</fullName>
    </alternativeName>
    <alternativeName>
        <fullName evidence="16">Cell wall polymerase</fullName>
    </alternativeName>
    <alternativeName>
        <fullName evidence="16">Peptidoglycan polymerase</fullName>
        <shortName evidence="16">PG polymerase</shortName>
    </alternativeName>
</protein>
<dbReference type="Pfam" id="PF01098">
    <property type="entry name" value="FTSW_RODA_SPOVE"/>
    <property type="match status" value="1"/>
</dbReference>
<feature type="transmembrane region" description="Helical" evidence="16">
    <location>
        <begin position="52"/>
        <end position="72"/>
    </location>
</feature>
<evidence type="ECO:0000256" key="14">
    <source>
        <dbReference type="ARBA" id="ARBA00038053"/>
    </source>
</evidence>
<feature type="transmembrane region" description="Helical" evidence="16">
    <location>
        <begin position="84"/>
        <end position="103"/>
    </location>
</feature>
<feature type="transmembrane region" description="Helical" evidence="16">
    <location>
        <begin position="346"/>
        <end position="369"/>
    </location>
</feature>
<keyword evidence="10 16" id="KW-1133">Transmembrane helix</keyword>
<keyword evidence="12 16" id="KW-0131">Cell cycle</keyword>
<feature type="transmembrane region" description="Helical" evidence="16">
    <location>
        <begin position="172"/>
        <end position="189"/>
    </location>
</feature>
<evidence type="ECO:0000256" key="10">
    <source>
        <dbReference type="ARBA" id="ARBA00022989"/>
    </source>
</evidence>
<evidence type="ECO:0000256" key="2">
    <source>
        <dbReference type="ARBA" id="ARBA00004752"/>
    </source>
</evidence>
<dbReference type="PANTHER" id="PTHR30474:SF2">
    <property type="entry name" value="PEPTIDOGLYCAN GLYCOSYLTRANSFERASE FTSW-RELATED"/>
    <property type="match status" value="1"/>
</dbReference>
<gene>
    <name evidence="16 17" type="primary">ftsW</name>
    <name evidence="17" type="ORF">NM961_06660</name>
</gene>
<feature type="transmembrane region" description="Helical" evidence="16">
    <location>
        <begin position="196"/>
        <end position="214"/>
    </location>
</feature>
<evidence type="ECO:0000256" key="12">
    <source>
        <dbReference type="ARBA" id="ARBA00023306"/>
    </source>
</evidence>
<keyword evidence="16" id="KW-0997">Cell inner membrane</keyword>
<feature type="transmembrane region" description="Helical" evidence="16">
    <location>
        <begin position="115"/>
        <end position="136"/>
    </location>
</feature>
<evidence type="ECO:0000256" key="15">
    <source>
        <dbReference type="ARBA" id="ARBA00049902"/>
    </source>
</evidence>
<keyword evidence="6 16" id="KW-0808">Transferase</keyword>
<evidence type="ECO:0000256" key="16">
    <source>
        <dbReference type="HAMAP-Rule" id="MF_00913"/>
    </source>
</evidence>
<evidence type="ECO:0000256" key="5">
    <source>
        <dbReference type="ARBA" id="ARBA00022676"/>
    </source>
</evidence>
<evidence type="ECO:0000256" key="1">
    <source>
        <dbReference type="ARBA" id="ARBA00004651"/>
    </source>
</evidence>
<evidence type="ECO:0000256" key="8">
    <source>
        <dbReference type="ARBA" id="ARBA00022960"/>
    </source>
</evidence>
<comment type="pathway">
    <text evidence="2 16">Cell wall biogenesis; peptidoglycan biosynthesis.</text>
</comment>
<comment type="catalytic activity">
    <reaction evidence="15 16">
        <text>[GlcNAc-(1-&gt;4)-Mur2Ac(oyl-L-Ala-gamma-D-Glu-L-Lys-D-Ala-D-Ala)](n)-di-trans,octa-cis-undecaprenyl diphosphate + beta-D-GlcNAc-(1-&gt;4)-Mur2Ac(oyl-L-Ala-gamma-D-Glu-L-Lys-D-Ala-D-Ala)-di-trans,octa-cis-undecaprenyl diphosphate = [GlcNAc-(1-&gt;4)-Mur2Ac(oyl-L-Ala-gamma-D-Glu-L-Lys-D-Ala-D-Ala)](n+1)-di-trans,octa-cis-undecaprenyl diphosphate + di-trans,octa-cis-undecaprenyl diphosphate + H(+)</text>
        <dbReference type="Rhea" id="RHEA:23708"/>
        <dbReference type="Rhea" id="RHEA-COMP:9602"/>
        <dbReference type="Rhea" id="RHEA-COMP:9603"/>
        <dbReference type="ChEBI" id="CHEBI:15378"/>
        <dbReference type="ChEBI" id="CHEBI:58405"/>
        <dbReference type="ChEBI" id="CHEBI:60033"/>
        <dbReference type="ChEBI" id="CHEBI:78435"/>
        <dbReference type="EC" id="2.4.99.28"/>
    </reaction>
</comment>
<evidence type="ECO:0000256" key="4">
    <source>
        <dbReference type="ARBA" id="ARBA00022618"/>
    </source>
</evidence>
<proteinExistence type="inferred from homology"/>
<feature type="transmembrane region" description="Helical" evidence="16">
    <location>
        <begin position="20"/>
        <end position="40"/>
    </location>
</feature>
<feature type="transmembrane region" description="Helical" evidence="16">
    <location>
        <begin position="317"/>
        <end position="340"/>
    </location>
</feature>
<comment type="function">
    <text evidence="16">Peptidoglycan polymerase that is essential for cell division.</text>
</comment>
<evidence type="ECO:0000313" key="17">
    <source>
        <dbReference type="EMBL" id="MCQ4164390.1"/>
    </source>
</evidence>
<organism evidence="17 18">
    <name type="scientific">Tahibacter harae</name>
    <dbReference type="NCBI Taxonomy" id="2963937"/>
    <lineage>
        <taxon>Bacteria</taxon>
        <taxon>Pseudomonadati</taxon>
        <taxon>Pseudomonadota</taxon>
        <taxon>Gammaproteobacteria</taxon>
        <taxon>Lysobacterales</taxon>
        <taxon>Rhodanobacteraceae</taxon>
        <taxon>Tahibacter</taxon>
    </lineage>
</organism>
<evidence type="ECO:0000256" key="7">
    <source>
        <dbReference type="ARBA" id="ARBA00022692"/>
    </source>
</evidence>
<sequence>MSEGQATRRSELPGRYDRGLLLAALGITALGVVMVASSSIPVAENQHFGPFYYVTRHLIFVALGVLLAIGAMRLELEKVERHSGLLLLVGFLLLLAVFVPGLGMRRNGALRWLNFGITGLQPVEAFKLLLIAYLASYLVRHRESVQRNFFGVIKPICVAGVGVVLLLAQPDFGSAALVAATTVGLIWLGGARLRNLVFLGLPVMPVMAYAAIYAEYRIKRLTSFRDPFLDPFGDGYQLSQALIAVGRGEWFGVGLGGSVQKLFYLPEAHTDFILAVLAEELGLFGVLLVLALFAWLCGRGLLLGARAIQRGLYFQGYVAFGISLCIALQAIVSIGVNLGVLPTKGLTLPLISSGGSSVLMTCVMIGVLLRVSYELSREEAQSAESTQQRLQSGVWA</sequence>
<reference evidence="17" key="1">
    <citation type="submission" date="2022-07" db="EMBL/GenBank/DDBJ databases">
        <title>Tahibacter sp., a new gammaproteobacterium isolated from the silt sample collected at pig farm.</title>
        <authorList>
            <person name="Chen H."/>
        </authorList>
    </citation>
    <scope>NUCLEOTIDE SEQUENCE</scope>
    <source>
        <strain evidence="17">P2K</strain>
    </source>
</reference>
<dbReference type="HAMAP" id="MF_00913">
    <property type="entry name" value="PGT_FtsW_proteobact"/>
    <property type="match status" value="1"/>
</dbReference>
<evidence type="ECO:0000256" key="6">
    <source>
        <dbReference type="ARBA" id="ARBA00022679"/>
    </source>
</evidence>
<accession>A0ABT1QQ14</accession>
<feature type="transmembrane region" description="Helical" evidence="16">
    <location>
        <begin position="148"/>
        <end position="166"/>
    </location>
</feature>
<keyword evidence="11 16" id="KW-0472">Membrane</keyword>